<organism evidence="2 3">
    <name type="scientific">Apophysomyces ossiformis</name>
    <dbReference type="NCBI Taxonomy" id="679940"/>
    <lineage>
        <taxon>Eukaryota</taxon>
        <taxon>Fungi</taxon>
        <taxon>Fungi incertae sedis</taxon>
        <taxon>Mucoromycota</taxon>
        <taxon>Mucoromycotina</taxon>
        <taxon>Mucoromycetes</taxon>
        <taxon>Mucorales</taxon>
        <taxon>Mucorineae</taxon>
        <taxon>Mucoraceae</taxon>
        <taxon>Apophysomyces</taxon>
    </lineage>
</organism>
<comment type="caution">
    <text evidence="2">The sequence shown here is derived from an EMBL/GenBank/DDBJ whole genome shotgun (WGS) entry which is preliminary data.</text>
</comment>
<name>A0A8H7BR47_9FUNG</name>
<evidence type="ECO:0000313" key="2">
    <source>
        <dbReference type="EMBL" id="KAF7725434.1"/>
    </source>
</evidence>
<dbReference type="AlphaFoldDB" id="A0A8H7BR47"/>
<feature type="compositionally biased region" description="Low complexity" evidence="1">
    <location>
        <begin position="216"/>
        <end position="226"/>
    </location>
</feature>
<evidence type="ECO:0000313" key="3">
    <source>
        <dbReference type="Proteomes" id="UP000605846"/>
    </source>
</evidence>
<protein>
    <submittedName>
        <fullName evidence="2">Uncharacterized protein</fullName>
    </submittedName>
</protein>
<gene>
    <name evidence="2" type="ORF">EC973_009608</name>
</gene>
<dbReference type="EMBL" id="JABAYA010000097">
    <property type="protein sequence ID" value="KAF7725434.1"/>
    <property type="molecule type" value="Genomic_DNA"/>
</dbReference>
<dbReference type="Proteomes" id="UP000605846">
    <property type="component" value="Unassembled WGS sequence"/>
</dbReference>
<accession>A0A8H7BR47</accession>
<evidence type="ECO:0000256" key="1">
    <source>
        <dbReference type="SAM" id="MobiDB-lite"/>
    </source>
</evidence>
<proteinExistence type="predicted"/>
<feature type="compositionally biased region" description="Basic and acidic residues" evidence="1">
    <location>
        <begin position="146"/>
        <end position="158"/>
    </location>
</feature>
<feature type="compositionally biased region" description="Polar residues" evidence="1">
    <location>
        <begin position="122"/>
        <end position="132"/>
    </location>
</feature>
<feature type="compositionally biased region" description="Basic and acidic residues" evidence="1">
    <location>
        <begin position="187"/>
        <end position="197"/>
    </location>
</feature>
<keyword evidence="3" id="KW-1185">Reference proteome</keyword>
<dbReference type="OrthoDB" id="2290007at2759"/>
<feature type="region of interest" description="Disordered" evidence="1">
    <location>
        <begin position="122"/>
        <end position="226"/>
    </location>
</feature>
<sequence length="556" mass="62770">MDTNSSYRYQYDGNDKYLLFFARTNLKDWDFQHFEGYFNNPRNPPSRNTLVSSYRRCLNRIHDHPCTPESVKAKIKTLLGKVDTVDPSQAATSSTTYHVHQGDDSFTLINYGSNASIFNTKKGTHDTSTAQQRAEDDQCQSVLGKRCFDDRNEGKRPSEEDDNKTRKRQITKNAHANEAPIPVSKSEPQDKPERASEPECDSQSESAPESVPESTPPSNASNSASIPTWAIDDEDDFWEALEKHHIIECGYSIECKPHIPPELYQHLCLTKTPAIQFQDVKSYVSNYIKLAKDDNVMTYRSCTEQVFPYGGDVDVLETIFNYRMVWPCLDAVANCINEVRFYPGEIFLSAFPSSTSGSTTYKADGVLMGSSGIELVLLETSGPFGNQDKTRHARDHVKAAFGLTAMLKDIARRFPWGKFETFQKLKVYFVHARGEHINLWGLEMVSPSVFVLERLEKAQVPRYRLDAGLLLGLCDLFWKVKVGVSRTLNVIKDLRDEHDDYLVDATLGLATDDRESLVQVVRPTILKPAKGEGNSDDLPVSSLSAEMPVFRVKNME</sequence>
<reference evidence="2" key="1">
    <citation type="submission" date="2020-01" db="EMBL/GenBank/DDBJ databases">
        <title>Genome Sequencing of Three Apophysomyces-Like Fungal Strains Confirms a Novel Fungal Genus in the Mucoromycota with divergent Burkholderia-like Endosymbiotic Bacteria.</title>
        <authorList>
            <person name="Stajich J.E."/>
            <person name="Macias A.M."/>
            <person name="Carter-House D."/>
            <person name="Lovett B."/>
            <person name="Kasson L.R."/>
            <person name="Berry K."/>
            <person name="Grigoriev I."/>
            <person name="Chang Y."/>
            <person name="Spatafora J."/>
            <person name="Kasson M.T."/>
        </authorList>
    </citation>
    <scope>NUCLEOTIDE SEQUENCE</scope>
    <source>
        <strain evidence="2">NRRL A-21654</strain>
    </source>
</reference>